<comment type="similarity">
    <text evidence="2">Belongs to the ABC transporter superfamily.</text>
</comment>
<keyword evidence="3" id="KW-0813">Transport</keyword>
<dbReference type="FunFam" id="3.40.50.300:FF:000016">
    <property type="entry name" value="Oligopeptide ABC transporter ATP-binding component"/>
    <property type="match status" value="1"/>
</dbReference>
<dbReference type="InterPro" id="IPR003593">
    <property type="entry name" value="AAA+_ATPase"/>
</dbReference>
<evidence type="ECO:0000256" key="1">
    <source>
        <dbReference type="ARBA" id="ARBA00004417"/>
    </source>
</evidence>
<keyword evidence="4" id="KW-1003">Cell membrane</keyword>
<dbReference type="SUPFAM" id="SSF52540">
    <property type="entry name" value="P-loop containing nucleoside triphosphate hydrolases"/>
    <property type="match status" value="2"/>
</dbReference>
<comment type="subcellular location">
    <subcellularLocation>
        <location evidence="1">Cell inner membrane</location>
        <topology evidence="1">Peripheral membrane protein</topology>
    </subcellularLocation>
</comment>
<dbReference type="GO" id="GO:0005886">
    <property type="term" value="C:plasma membrane"/>
    <property type="evidence" value="ECO:0007669"/>
    <property type="project" value="UniProtKB-SubCell"/>
</dbReference>
<evidence type="ECO:0000256" key="4">
    <source>
        <dbReference type="ARBA" id="ARBA00022475"/>
    </source>
</evidence>
<evidence type="ECO:0000313" key="9">
    <source>
        <dbReference type="EMBL" id="NYT48449.1"/>
    </source>
</evidence>
<dbReference type="InterPro" id="IPR027417">
    <property type="entry name" value="P-loop_NTPase"/>
</dbReference>
<sequence>MTAYGGVAAQGDTVLRVEDLSVRIAGEASVSLAVKSLALAIERGRTFALVGESGCGKSMTALALLRLLPDAGSIASGRVFLGGTELNGLTERGMRSVRGGQVGIIFQEPSTSLNPVMTVGRQLTEVIRAHTGVRGRELDEKAAWWLRRVGIADAEKRLGDYPFQFSGGQKQRIMIAIALAAGPKLLIADEPTTALDVTVQAQILTLLADIQKEMGLAVMLITHDLAVVKNVADYVALMKAGEIVETQDAAGFFAAPRHPYARQLLAAIPTFAKRGRPLTAARPGVQADAPAPRPARSGGAPILSVQGLSVAYSARKGLLRRPAEPVPIVRDVSFDLRAGETLALLGESGCGKTTTAKALIRLLGKQAVVGGRATLEGEDVLSARGARLRRIRRSMQIVFQDPYASLDPRMMVGDILEEGVAALRPERSRTQRRNLIRSLIDRVGLPANTVERYPHEFSGGQRQRVAIARALAVEPSVLICDEPTSALDVSVQAQILDLLQDLQRELNIAYLFITHNFGVVEYLADRIAIMHGGAIIEEGLAETVLMSPRRAETRRLLDAVPRLE</sequence>
<dbReference type="EMBL" id="JACCEM010000002">
    <property type="protein sequence ID" value="NYT48449.1"/>
    <property type="molecule type" value="Genomic_DNA"/>
</dbReference>
<dbReference type="InterPro" id="IPR050388">
    <property type="entry name" value="ABC_Ni/Peptide_Import"/>
</dbReference>
<organism evidence="9 10">
    <name type="scientific">Parapusillimonas granuli</name>
    <dbReference type="NCBI Taxonomy" id="380911"/>
    <lineage>
        <taxon>Bacteria</taxon>
        <taxon>Pseudomonadati</taxon>
        <taxon>Pseudomonadota</taxon>
        <taxon>Betaproteobacteria</taxon>
        <taxon>Burkholderiales</taxon>
        <taxon>Alcaligenaceae</taxon>
        <taxon>Parapusillimonas</taxon>
    </lineage>
</organism>
<dbReference type="CDD" id="cd03257">
    <property type="entry name" value="ABC_NikE_OppD_transporters"/>
    <property type="match status" value="2"/>
</dbReference>
<feature type="domain" description="ABC transporter" evidence="8">
    <location>
        <begin position="15"/>
        <end position="265"/>
    </location>
</feature>
<evidence type="ECO:0000256" key="2">
    <source>
        <dbReference type="ARBA" id="ARBA00005417"/>
    </source>
</evidence>
<dbReference type="PANTHER" id="PTHR43297">
    <property type="entry name" value="OLIGOPEPTIDE TRANSPORT ATP-BINDING PROTEIN APPD"/>
    <property type="match status" value="1"/>
</dbReference>
<evidence type="ECO:0000256" key="3">
    <source>
        <dbReference type="ARBA" id="ARBA00022448"/>
    </source>
</evidence>
<evidence type="ECO:0000259" key="8">
    <source>
        <dbReference type="PROSITE" id="PS50893"/>
    </source>
</evidence>
<dbReference type="InterPro" id="IPR003439">
    <property type="entry name" value="ABC_transporter-like_ATP-bd"/>
</dbReference>
<evidence type="ECO:0000256" key="6">
    <source>
        <dbReference type="ARBA" id="ARBA00022840"/>
    </source>
</evidence>
<dbReference type="InterPro" id="IPR013563">
    <property type="entry name" value="Oligopep_ABC_C"/>
</dbReference>
<accession>A0A853FWE7</accession>
<dbReference type="NCBIfam" id="NF007739">
    <property type="entry name" value="PRK10419.1"/>
    <property type="match status" value="2"/>
</dbReference>
<keyword evidence="7" id="KW-0472">Membrane</keyword>
<dbReference type="PANTHER" id="PTHR43297:SF2">
    <property type="entry name" value="DIPEPTIDE TRANSPORT ATP-BINDING PROTEIN DPPD"/>
    <property type="match status" value="1"/>
</dbReference>
<dbReference type="GO" id="GO:0055085">
    <property type="term" value="P:transmembrane transport"/>
    <property type="evidence" value="ECO:0007669"/>
    <property type="project" value="UniProtKB-ARBA"/>
</dbReference>
<keyword evidence="5" id="KW-0547">Nucleotide-binding</keyword>
<reference evidence="9 10" key="1">
    <citation type="submission" date="2020-07" db="EMBL/GenBank/DDBJ databases">
        <title>Taxonomic revisions and descriptions of new bacterial species based on genomic comparisons in the high-G+C-content subgroup of the family Alcaligenaceae.</title>
        <authorList>
            <person name="Szabo A."/>
            <person name="Felfoldi T."/>
        </authorList>
    </citation>
    <scope>NUCLEOTIDE SEQUENCE [LARGE SCALE GENOMIC DNA]</scope>
    <source>
        <strain evidence="9 10">LMG 24012</strain>
    </source>
</reference>
<dbReference type="Pfam" id="PF00005">
    <property type="entry name" value="ABC_tran"/>
    <property type="match status" value="2"/>
</dbReference>
<feature type="domain" description="ABC transporter" evidence="8">
    <location>
        <begin position="305"/>
        <end position="557"/>
    </location>
</feature>
<dbReference type="Proteomes" id="UP000559809">
    <property type="component" value="Unassembled WGS sequence"/>
</dbReference>
<dbReference type="RefSeq" id="WP_180153758.1">
    <property type="nucleotide sequence ID" value="NZ_JACCEM010000002.1"/>
</dbReference>
<keyword evidence="10" id="KW-1185">Reference proteome</keyword>
<dbReference type="InterPro" id="IPR017871">
    <property type="entry name" value="ABC_transporter-like_CS"/>
</dbReference>
<dbReference type="Gene3D" id="3.40.50.300">
    <property type="entry name" value="P-loop containing nucleotide triphosphate hydrolases"/>
    <property type="match status" value="2"/>
</dbReference>
<proteinExistence type="inferred from homology"/>
<keyword evidence="6 9" id="KW-0067">ATP-binding</keyword>
<dbReference type="SMART" id="SM00382">
    <property type="entry name" value="AAA"/>
    <property type="match status" value="2"/>
</dbReference>
<dbReference type="NCBIfam" id="NF008453">
    <property type="entry name" value="PRK11308.1"/>
    <property type="match status" value="2"/>
</dbReference>
<name>A0A853FWE7_9BURK</name>
<evidence type="ECO:0000256" key="5">
    <source>
        <dbReference type="ARBA" id="ARBA00022741"/>
    </source>
</evidence>
<evidence type="ECO:0000313" key="10">
    <source>
        <dbReference type="Proteomes" id="UP000559809"/>
    </source>
</evidence>
<evidence type="ECO:0000256" key="7">
    <source>
        <dbReference type="ARBA" id="ARBA00023136"/>
    </source>
</evidence>
<dbReference type="GO" id="GO:0015833">
    <property type="term" value="P:peptide transport"/>
    <property type="evidence" value="ECO:0007669"/>
    <property type="project" value="InterPro"/>
</dbReference>
<dbReference type="GO" id="GO:0005524">
    <property type="term" value="F:ATP binding"/>
    <property type="evidence" value="ECO:0007669"/>
    <property type="project" value="UniProtKB-KW"/>
</dbReference>
<gene>
    <name evidence="9" type="ORF">H0A72_03905</name>
</gene>
<dbReference type="GO" id="GO:0016887">
    <property type="term" value="F:ATP hydrolysis activity"/>
    <property type="evidence" value="ECO:0007669"/>
    <property type="project" value="InterPro"/>
</dbReference>
<dbReference type="PROSITE" id="PS50893">
    <property type="entry name" value="ABC_TRANSPORTER_2"/>
    <property type="match status" value="2"/>
</dbReference>
<dbReference type="AlphaFoldDB" id="A0A853FWE7"/>
<dbReference type="PROSITE" id="PS00211">
    <property type="entry name" value="ABC_TRANSPORTER_1"/>
    <property type="match status" value="2"/>
</dbReference>
<dbReference type="Pfam" id="PF08352">
    <property type="entry name" value="oligo_HPY"/>
    <property type="match status" value="1"/>
</dbReference>
<protein>
    <submittedName>
        <fullName evidence="9">ABC transporter ATP-binding protein</fullName>
    </submittedName>
</protein>
<comment type="caution">
    <text evidence="9">The sequence shown here is derived from an EMBL/GenBank/DDBJ whole genome shotgun (WGS) entry which is preliminary data.</text>
</comment>